<comment type="similarity">
    <text evidence="1">Belongs to the sulfatase family.</text>
</comment>
<feature type="transmembrane region" description="Helical" evidence="2">
    <location>
        <begin position="111"/>
        <end position="133"/>
    </location>
</feature>
<dbReference type="InterPro" id="IPR050738">
    <property type="entry name" value="Sulfatase"/>
</dbReference>
<feature type="transmembrane region" description="Helical" evidence="2">
    <location>
        <begin position="27"/>
        <end position="46"/>
    </location>
</feature>
<dbReference type="EC" id="3.1.6.-" evidence="4"/>
<dbReference type="Proteomes" id="UP000295781">
    <property type="component" value="Chromosome"/>
</dbReference>
<evidence type="ECO:0000256" key="1">
    <source>
        <dbReference type="ARBA" id="ARBA00008779"/>
    </source>
</evidence>
<feature type="transmembrane region" description="Helical" evidence="2">
    <location>
        <begin position="190"/>
        <end position="213"/>
    </location>
</feature>
<proteinExistence type="inferred from homology"/>
<feature type="transmembrane region" description="Helical" evidence="2">
    <location>
        <begin position="145"/>
        <end position="169"/>
    </location>
</feature>
<evidence type="ECO:0000256" key="2">
    <source>
        <dbReference type="SAM" id="Phobius"/>
    </source>
</evidence>
<dbReference type="PANTHER" id="PTHR42693">
    <property type="entry name" value="ARYLSULFATASE FAMILY MEMBER"/>
    <property type="match status" value="1"/>
</dbReference>
<organism evidence="4 5">
    <name type="scientific">Sorangium cellulosum</name>
    <name type="common">Polyangium cellulosum</name>
    <dbReference type="NCBI Taxonomy" id="56"/>
    <lineage>
        <taxon>Bacteria</taxon>
        <taxon>Pseudomonadati</taxon>
        <taxon>Myxococcota</taxon>
        <taxon>Polyangia</taxon>
        <taxon>Polyangiales</taxon>
        <taxon>Polyangiaceae</taxon>
        <taxon>Sorangium</taxon>
    </lineage>
</organism>
<evidence type="ECO:0000313" key="5">
    <source>
        <dbReference type="Proteomes" id="UP000295781"/>
    </source>
</evidence>
<dbReference type="Pfam" id="PF00884">
    <property type="entry name" value="Sulfatase"/>
    <property type="match status" value="1"/>
</dbReference>
<gene>
    <name evidence="4" type="ORF">SOCEGT47_069800</name>
</gene>
<reference evidence="4 5" key="1">
    <citation type="submission" date="2015-09" db="EMBL/GenBank/DDBJ databases">
        <title>Sorangium comparison.</title>
        <authorList>
            <person name="Zaburannyi N."/>
            <person name="Bunk B."/>
            <person name="Overmann J."/>
            <person name="Mueller R."/>
        </authorList>
    </citation>
    <scope>NUCLEOTIDE SEQUENCE [LARGE SCALE GENOMIC DNA]</scope>
    <source>
        <strain evidence="4 5">So ceGT47</strain>
    </source>
</reference>
<evidence type="ECO:0000259" key="3">
    <source>
        <dbReference type="Pfam" id="PF00884"/>
    </source>
</evidence>
<dbReference type="OrthoDB" id="5500422at2"/>
<evidence type="ECO:0000313" key="4">
    <source>
        <dbReference type="EMBL" id="AUX26418.1"/>
    </source>
</evidence>
<keyword evidence="4" id="KW-0378">Hydrolase</keyword>
<dbReference type="InterPro" id="IPR000917">
    <property type="entry name" value="Sulfatase_N"/>
</dbReference>
<name>A0A4P2QAU7_SORCE</name>
<keyword evidence="2" id="KW-1133">Transmembrane helix</keyword>
<dbReference type="SUPFAM" id="SSF53649">
    <property type="entry name" value="Alkaline phosphatase-like"/>
    <property type="match status" value="1"/>
</dbReference>
<dbReference type="InterPro" id="IPR017850">
    <property type="entry name" value="Alkaline_phosphatase_core_sf"/>
</dbReference>
<feature type="transmembrane region" description="Helical" evidence="2">
    <location>
        <begin position="66"/>
        <end position="85"/>
    </location>
</feature>
<dbReference type="EMBL" id="CP012670">
    <property type="protein sequence ID" value="AUX26418.1"/>
    <property type="molecule type" value="Genomic_DNA"/>
</dbReference>
<keyword evidence="2" id="KW-0472">Membrane</keyword>
<accession>A0A4P2QAU7</accession>
<feature type="transmembrane region" description="Helical" evidence="2">
    <location>
        <begin position="260"/>
        <end position="277"/>
    </location>
</feature>
<dbReference type="PANTHER" id="PTHR42693:SF33">
    <property type="entry name" value="ARYLSULFATASE"/>
    <property type="match status" value="1"/>
</dbReference>
<feature type="transmembrane region" description="Helical" evidence="2">
    <location>
        <begin position="233"/>
        <end position="253"/>
    </location>
</feature>
<sequence length="770" mass="79655">MKKTPAGPGVAVPTLARGWAARLARSALGAGVAGILAANLDAGWATTGGADDPSSQLATYLADAGVIAPVVLVVGLLAGLGAIAADPSRPPTPATLIASLRLRAIGRPADIAAFVPLTVLAAFLWMTLCAQLARALLGLDAPPLLVGTAVAAGALGLGVIAGLAVLALTPPLRRALATASDGRPACVDPAVTGGVALAAAAALFAYGVATGGVSGEGGLFGIYGVFKRPELDLRAPALLLGVALAAFLAQAAARTVRAPIALLLALLPLGLTARAATSLDGAPAIAQALERGAPVGGKSLALLRRAADRDGDGAAALFGGGDCDDRDGRVHPLAEEILDNGVDDDCTGGDLTAAALAALAPPPPAAPPPEAAQRVPDDLNVVLITIDTLRWDLGYAGNPRPVSPNLDALAARSTAFERAYALASYTGKSIGPMLIGKYGSETNRNWGHFNKFGEEDTFVAERLKAAGVSTMSVHGHRYFGKFGGLDRGFDVVDLSAAPPEGAPWDIDNKATSPALTDAALRLLASPERTGGRFFLWVHYLDPHADYLRHKDGPGFGAATQRDLYDGEVAFTDQHIGRLLDAIAAAPYGGRTAILVTSDHGEAFGEHKMYRHGFELWEELVRVPLLVHVPGAAPSRVAARRSLIDLAPTILDLMRVPGPGEGAAPTDFLSGASLLPDVFLAAGEQAQARDVLIDMPAGPYNDARRSFIHGDLKLTISGGARFELYDLASDPEERKNLWGTEAGKDRAKEIEARYAAMRARLREVRVTGARK</sequence>
<dbReference type="RefSeq" id="WP_129354007.1">
    <property type="nucleotide sequence ID" value="NZ_CP012670.1"/>
</dbReference>
<feature type="domain" description="Sulfatase N-terminal" evidence="3">
    <location>
        <begin position="380"/>
        <end position="653"/>
    </location>
</feature>
<dbReference type="CDD" id="cd16148">
    <property type="entry name" value="sulfatase_like"/>
    <property type="match status" value="1"/>
</dbReference>
<dbReference type="Gene3D" id="3.40.720.10">
    <property type="entry name" value="Alkaline Phosphatase, subunit A"/>
    <property type="match status" value="2"/>
</dbReference>
<dbReference type="GO" id="GO:0004065">
    <property type="term" value="F:arylsulfatase activity"/>
    <property type="evidence" value="ECO:0007669"/>
    <property type="project" value="TreeGrafter"/>
</dbReference>
<dbReference type="AlphaFoldDB" id="A0A4P2QAU7"/>
<keyword evidence="2" id="KW-0812">Transmembrane</keyword>
<protein>
    <submittedName>
        <fullName evidence="4">Sulfatase</fullName>
        <ecNumber evidence="4">3.1.6.-</ecNumber>
    </submittedName>
</protein>